<dbReference type="GO" id="GO:0005975">
    <property type="term" value="P:carbohydrate metabolic process"/>
    <property type="evidence" value="ECO:0007669"/>
    <property type="project" value="InterPro"/>
</dbReference>
<comment type="catalytic activity">
    <reaction evidence="1">
        <text>Hydrolysis of terminal non-reducing N-acetyl-D-hexosamine residues in N-acetyl-beta-D-hexosaminides.</text>
        <dbReference type="EC" id="3.2.1.52"/>
    </reaction>
</comment>
<evidence type="ECO:0000256" key="6">
    <source>
        <dbReference type="SAM" id="MobiDB-lite"/>
    </source>
</evidence>
<feature type="domain" description="Glycoside hydrolase family 3 N-terminal" evidence="8">
    <location>
        <begin position="106"/>
        <end position="417"/>
    </location>
</feature>
<dbReference type="SUPFAM" id="SSF51445">
    <property type="entry name" value="(Trans)glycosidases"/>
    <property type="match status" value="1"/>
</dbReference>
<evidence type="ECO:0000256" key="5">
    <source>
        <dbReference type="ARBA" id="ARBA00023295"/>
    </source>
</evidence>
<evidence type="ECO:0000256" key="4">
    <source>
        <dbReference type="ARBA" id="ARBA00022801"/>
    </source>
</evidence>
<dbReference type="InterPro" id="IPR001764">
    <property type="entry name" value="Glyco_hydro_3_N"/>
</dbReference>
<evidence type="ECO:0000256" key="1">
    <source>
        <dbReference type="ARBA" id="ARBA00001231"/>
    </source>
</evidence>
<dbReference type="AlphaFoldDB" id="A0A4V2ZSI9"/>
<evidence type="ECO:0000259" key="8">
    <source>
        <dbReference type="Pfam" id="PF00933"/>
    </source>
</evidence>
<dbReference type="InterPro" id="IPR050226">
    <property type="entry name" value="NagZ_Beta-hexosaminidase"/>
</dbReference>
<dbReference type="OrthoDB" id="9805821at2"/>
<proteinExistence type="inferred from homology"/>
<accession>A0A4V2ZSI9</accession>
<keyword evidence="5" id="KW-0326">Glycosidase</keyword>
<protein>
    <recommendedName>
        <fullName evidence="3">beta-N-acetylhexosaminidase</fullName>
        <ecNumber evidence="3">3.2.1.52</ecNumber>
    </recommendedName>
</protein>
<evidence type="ECO:0000313" key="10">
    <source>
        <dbReference type="Proteomes" id="UP000295511"/>
    </source>
</evidence>
<dbReference type="PANTHER" id="PTHR30480:SF13">
    <property type="entry name" value="BETA-HEXOSAMINIDASE"/>
    <property type="match status" value="1"/>
</dbReference>
<organism evidence="9 10">
    <name type="scientific">Arthrobacter terricola</name>
    <dbReference type="NCBI Taxonomy" id="2547396"/>
    <lineage>
        <taxon>Bacteria</taxon>
        <taxon>Bacillati</taxon>
        <taxon>Actinomycetota</taxon>
        <taxon>Actinomycetes</taxon>
        <taxon>Micrococcales</taxon>
        <taxon>Micrococcaceae</taxon>
        <taxon>Arthrobacter</taxon>
    </lineage>
</organism>
<dbReference type="InterPro" id="IPR017853">
    <property type="entry name" value="GH"/>
</dbReference>
<sequence>MVPLRRSSKSTSSKIASLLLAAFTVAALAGVARSDSVDVATTPAAGSASRAPSASQAPSKGTIPDGTVADPLPFRRTQSPFAVPAPPHDPPPPLRQTPEQELAALTLEQRVGQLFMVAAKADGSDAATVGRLLDNHIGNVYLAGRSQAGVAATAGVVDRLKAAVSPSSSRGIPLYVATDQEGGAVQVLSGPGFQQIPPALAQGNADPAQLRSDARTWGSQLLQAGVNMDLAPVLDTVPSPGFAPSNKPIGAFQREYGFTPAAVSGHGNAMAAGLRDAGVVPVVKHFPGMGRVSLNTDVSGNVHDTETTRTDPYVAPFKTAIDGGVRWVMVSNAYYDKIDPDHVAPFSPAIMRTMLRADDGFSGVIVSDDLCNAVQLSPWSMGDRATNFIGAGGTMVLCADPAAIPEMYGQVLQRASSDPGFRKDVDDAALTVIRVKSGK</sequence>
<comment type="caution">
    <text evidence="9">The sequence shown here is derived from an EMBL/GenBank/DDBJ whole genome shotgun (WGS) entry which is preliminary data.</text>
</comment>
<comment type="similarity">
    <text evidence="2">Belongs to the glycosyl hydrolase 3 family.</text>
</comment>
<evidence type="ECO:0000256" key="3">
    <source>
        <dbReference type="ARBA" id="ARBA00012663"/>
    </source>
</evidence>
<dbReference type="Pfam" id="PF00933">
    <property type="entry name" value="Glyco_hydro_3"/>
    <property type="match status" value="1"/>
</dbReference>
<keyword evidence="7" id="KW-0732">Signal</keyword>
<feature type="compositionally biased region" description="Pro residues" evidence="6">
    <location>
        <begin position="83"/>
        <end position="95"/>
    </location>
</feature>
<dbReference type="PANTHER" id="PTHR30480">
    <property type="entry name" value="BETA-HEXOSAMINIDASE-RELATED"/>
    <property type="match status" value="1"/>
</dbReference>
<dbReference type="Proteomes" id="UP000295511">
    <property type="component" value="Unassembled WGS sequence"/>
</dbReference>
<evidence type="ECO:0000256" key="7">
    <source>
        <dbReference type="SAM" id="SignalP"/>
    </source>
</evidence>
<dbReference type="Gene3D" id="3.20.20.300">
    <property type="entry name" value="Glycoside hydrolase, family 3, N-terminal domain"/>
    <property type="match status" value="1"/>
</dbReference>
<dbReference type="EMBL" id="SMRU01000020">
    <property type="protein sequence ID" value="TDF93154.1"/>
    <property type="molecule type" value="Genomic_DNA"/>
</dbReference>
<keyword evidence="4 9" id="KW-0378">Hydrolase</keyword>
<feature type="region of interest" description="Disordered" evidence="6">
    <location>
        <begin position="43"/>
        <end position="96"/>
    </location>
</feature>
<name>A0A4V2ZSI9_9MICC</name>
<gene>
    <name evidence="9" type="ORF">E1809_16535</name>
</gene>
<dbReference type="InterPro" id="IPR036962">
    <property type="entry name" value="Glyco_hydro_3_N_sf"/>
</dbReference>
<keyword evidence="10" id="KW-1185">Reference proteome</keyword>
<feature type="signal peptide" evidence="7">
    <location>
        <begin position="1"/>
        <end position="29"/>
    </location>
</feature>
<evidence type="ECO:0000256" key="2">
    <source>
        <dbReference type="ARBA" id="ARBA00005336"/>
    </source>
</evidence>
<feature type="chain" id="PRO_5039223993" description="beta-N-acetylhexosaminidase" evidence="7">
    <location>
        <begin position="30"/>
        <end position="439"/>
    </location>
</feature>
<dbReference type="EC" id="3.2.1.52" evidence="3"/>
<feature type="compositionally biased region" description="Low complexity" evidence="6">
    <location>
        <begin position="43"/>
        <end position="59"/>
    </location>
</feature>
<evidence type="ECO:0000313" key="9">
    <source>
        <dbReference type="EMBL" id="TDF93154.1"/>
    </source>
</evidence>
<reference evidence="9 10" key="1">
    <citation type="submission" date="2019-03" db="EMBL/GenBank/DDBJ databases">
        <title>Whole genome sequence of Arthrobacter sp JH1-1.</title>
        <authorList>
            <person name="Trinh H.N."/>
        </authorList>
    </citation>
    <scope>NUCLEOTIDE SEQUENCE [LARGE SCALE GENOMIC DNA]</scope>
    <source>
        <strain evidence="9 10">JH1-1</strain>
    </source>
</reference>
<dbReference type="GO" id="GO:0004563">
    <property type="term" value="F:beta-N-acetylhexosaminidase activity"/>
    <property type="evidence" value="ECO:0007669"/>
    <property type="project" value="UniProtKB-EC"/>
</dbReference>
<dbReference type="GO" id="GO:0009254">
    <property type="term" value="P:peptidoglycan turnover"/>
    <property type="evidence" value="ECO:0007669"/>
    <property type="project" value="TreeGrafter"/>
</dbReference>